<name>A0A4R5UIV4_9HYPH</name>
<sequence length="120" mass="12716">MQDILLSRWVLFVAASLIVFLGLLPGLAKDAELFRGLQSADRNTDTPHLIKREPLRALAAADRKDSAATHIADADGAILPGLAETNYPAGRSVAASQRVASPFVASFWPGSLPRAPPTVS</sequence>
<proteinExistence type="predicted"/>
<dbReference type="Proteomes" id="UP000295238">
    <property type="component" value="Unassembled WGS sequence"/>
</dbReference>
<organism evidence="1 2">
    <name type="scientific">Rhizobium deserti</name>
    <dbReference type="NCBI Taxonomy" id="2547961"/>
    <lineage>
        <taxon>Bacteria</taxon>
        <taxon>Pseudomonadati</taxon>
        <taxon>Pseudomonadota</taxon>
        <taxon>Alphaproteobacteria</taxon>
        <taxon>Hyphomicrobiales</taxon>
        <taxon>Rhizobiaceae</taxon>
        <taxon>Rhizobium/Agrobacterium group</taxon>
        <taxon>Rhizobium</taxon>
    </lineage>
</organism>
<dbReference type="AlphaFoldDB" id="A0A4R5UIV4"/>
<comment type="caution">
    <text evidence="1">The sequence shown here is derived from an EMBL/GenBank/DDBJ whole genome shotgun (WGS) entry which is preliminary data.</text>
</comment>
<dbReference type="EMBL" id="SMTL01000002">
    <property type="protein sequence ID" value="TDK36768.1"/>
    <property type="molecule type" value="Genomic_DNA"/>
</dbReference>
<evidence type="ECO:0000313" key="1">
    <source>
        <dbReference type="EMBL" id="TDK36768.1"/>
    </source>
</evidence>
<evidence type="ECO:0000313" key="2">
    <source>
        <dbReference type="Proteomes" id="UP000295238"/>
    </source>
</evidence>
<gene>
    <name evidence="1" type="ORF">E2F50_07555</name>
</gene>
<reference evidence="1 2" key="1">
    <citation type="submission" date="2019-03" db="EMBL/GenBank/DDBJ databases">
        <title>Rhizobium sp. nov., an bacterium isolated from biocrust in Mu Us Desert.</title>
        <authorList>
            <person name="Lixiong L."/>
        </authorList>
    </citation>
    <scope>NUCLEOTIDE SEQUENCE [LARGE SCALE GENOMIC DNA]</scope>
    <source>
        <strain evidence="1 2">SPY-1</strain>
    </source>
</reference>
<protein>
    <submittedName>
        <fullName evidence="1">Uncharacterized protein</fullName>
    </submittedName>
</protein>
<dbReference type="OrthoDB" id="8371358at2"/>
<accession>A0A4R5UIV4</accession>
<keyword evidence="2" id="KW-1185">Reference proteome</keyword>
<dbReference type="RefSeq" id="WP_133315520.1">
    <property type="nucleotide sequence ID" value="NZ_SMTL01000002.1"/>
</dbReference>